<dbReference type="GO" id="GO:0016740">
    <property type="term" value="F:transferase activity"/>
    <property type="evidence" value="ECO:0007669"/>
    <property type="project" value="UniProtKB-KW"/>
</dbReference>
<proteinExistence type="predicted"/>
<keyword evidence="2" id="KW-0808">Transferase</keyword>
<organism evidence="2 3">
    <name type="scientific">Jiella sonneratiae</name>
    <dbReference type="NCBI Taxonomy" id="2816856"/>
    <lineage>
        <taxon>Bacteria</taxon>
        <taxon>Pseudomonadati</taxon>
        <taxon>Pseudomonadota</taxon>
        <taxon>Alphaproteobacteria</taxon>
        <taxon>Hyphomicrobiales</taxon>
        <taxon>Aurantimonadaceae</taxon>
        <taxon>Jiella</taxon>
    </lineage>
</organism>
<sequence length="366" mass="41344">MAKALSRGPQTGTLPGRATIPTLRQRHLPSLRQHAEKLRRRFIKRELNATWASLDEGHGHVNFGDALSPLVVSAISGRRIRKLPFVTNETRLSAIGTIAQNFSGGDVQIWGSGLDRYTHGINVDQSGYRLPSYTRFTIAACRGRHTRQIFLDAGVASPEIFGDPGFFVGKLWPQHARQEKIYDVGVIPHLSEWAGRRADSPLKAGLRRYEIPSDLAERVVLISPIAERSFDGVGKVIEQIGRCRRILSASLHGLVVAEALGVPAFPFGVTKEAGPQDLPIVPTHVMDHRIWDLYSVLDRKTAPTYCWPRQRPANWHAIVEWCDRQAPFFHFDPRPLFDAFPYRKVVRFDDERWPVRKDLLVEGDFL</sequence>
<dbReference type="InterPro" id="IPR007345">
    <property type="entry name" value="Polysacch_pyruvyl_Trfase"/>
</dbReference>
<comment type="caution">
    <text evidence="2">The sequence shown here is derived from an EMBL/GenBank/DDBJ whole genome shotgun (WGS) entry which is preliminary data.</text>
</comment>
<dbReference type="RefSeq" id="WP_207350175.1">
    <property type="nucleotide sequence ID" value="NZ_JAFMPY010000006.1"/>
</dbReference>
<dbReference type="Pfam" id="PF04230">
    <property type="entry name" value="PS_pyruv_trans"/>
    <property type="match status" value="1"/>
</dbReference>
<gene>
    <name evidence="2" type="ORF">J1C47_07780</name>
</gene>
<dbReference type="Proteomes" id="UP000664288">
    <property type="component" value="Unassembled WGS sequence"/>
</dbReference>
<feature type="domain" description="Polysaccharide pyruvyl transferase" evidence="1">
    <location>
        <begin position="131"/>
        <end position="268"/>
    </location>
</feature>
<dbReference type="EMBL" id="JAFMPY010000006">
    <property type="protein sequence ID" value="MBO0903539.1"/>
    <property type="molecule type" value="Genomic_DNA"/>
</dbReference>
<protein>
    <submittedName>
        <fullName evidence="2">Polysaccharide pyruvyl transferase family protein</fullName>
    </submittedName>
</protein>
<evidence type="ECO:0000259" key="1">
    <source>
        <dbReference type="Pfam" id="PF04230"/>
    </source>
</evidence>
<evidence type="ECO:0000313" key="2">
    <source>
        <dbReference type="EMBL" id="MBO0903539.1"/>
    </source>
</evidence>
<reference evidence="2 3" key="1">
    <citation type="submission" date="2021-03" db="EMBL/GenBank/DDBJ databases">
        <title>Whole genome sequence of Jiella sp. MQZ13P-4.</title>
        <authorList>
            <person name="Tuo L."/>
        </authorList>
    </citation>
    <scope>NUCLEOTIDE SEQUENCE [LARGE SCALE GENOMIC DNA]</scope>
    <source>
        <strain evidence="2 3">MQZ13P-4</strain>
    </source>
</reference>
<evidence type="ECO:0000313" key="3">
    <source>
        <dbReference type="Proteomes" id="UP000664288"/>
    </source>
</evidence>
<name>A0ABS3J1H5_9HYPH</name>
<accession>A0ABS3J1H5</accession>
<keyword evidence="3" id="KW-1185">Reference proteome</keyword>